<feature type="compositionally biased region" description="Basic residues" evidence="22">
    <location>
        <begin position="702"/>
        <end position="712"/>
    </location>
</feature>
<dbReference type="GO" id="GO:0040029">
    <property type="term" value="P:epigenetic regulation of gene expression"/>
    <property type="evidence" value="ECO:0007669"/>
    <property type="project" value="UniProtKB-ARBA"/>
</dbReference>
<keyword evidence="8" id="KW-0832">Ubl conjugation</keyword>
<dbReference type="InterPro" id="IPR015637">
    <property type="entry name" value="MUG/TDG"/>
</dbReference>
<evidence type="ECO:0000256" key="4">
    <source>
        <dbReference type="ARBA" id="ARBA00022763"/>
    </source>
</evidence>
<comment type="similarity">
    <text evidence="17">Belongs to the uracil-DNA glycosylase (UDG) superfamily. TDG/mug family.</text>
</comment>
<evidence type="ECO:0000256" key="19">
    <source>
        <dbReference type="ARBA" id="ARBA00066769"/>
    </source>
</evidence>
<keyword evidence="4" id="KW-0227">DNA damage</keyword>
<keyword evidence="14" id="KW-0234">DNA repair</keyword>
<keyword evidence="5" id="KW-0863">Zinc-finger</keyword>
<feature type="domain" description="Nuclear receptor" evidence="23">
    <location>
        <begin position="35"/>
        <end position="120"/>
    </location>
</feature>
<evidence type="ECO:0000256" key="3">
    <source>
        <dbReference type="ARBA" id="ARBA00022723"/>
    </source>
</evidence>
<reference evidence="24" key="1">
    <citation type="submission" date="2023-11" db="EMBL/GenBank/DDBJ databases">
        <title>Genome assemblies of two species of porcelain crab, Petrolisthes cinctipes and Petrolisthes manimaculis (Anomura: Porcellanidae).</title>
        <authorList>
            <person name="Angst P."/>
        </authorList>
    </citation>
    <scope>NUCLEOTIDE SEQUENCE</scope>
    <source>
        <strain evidence="24">PB745_02</strain>
        <tissue evidence="24">Gill</tissue>
    </source>
</reference>
<dbReference type="InterPro" id="IPR001628">
    <property type="entry name" value="Znf_hrmn_rcpt"/>
</dbReference>
<feature type="region of interest" description="Disordered" evidence="22">
    <location>
        <begin position="395"/>
        <end position="479"/>
    </location>
</feature>
<keyword evidence="25" id="KW-1185">Reference proteome</keyword>
<feature type="compositionally biased region" description="Polar residues" evidence="22">
    <location>
        <begin position="687"/>
        <end position="697"/>
    </location>
</feature>
<evidence type="ECO:0000256" key="2">
    <source>
        <dbReference type="ARBA" id="ARBA00022499"/>
    </source>
</evidence>
<evidence type="ECO:0000256" key="12">
    <source>
        <dbReference type="ARBA" id="ARBA00023159"/>
    </source>
</evidence>
<evidence type="ECO:0000313" key="25">
    <source>
        <dbReference type="Proteomes" id="UP001292094"/>
    </source>
</evidence>
<dbReference type="GO" id="GO:0008270">
    <property type="term" value="F:zinc ion binding"/>
    <property type="evidence" value="ECO:0007669"/>
    <property type="project" value="UniProtKB-KW"/>
</dbReference>
<keyword evidence="6" id="KW-0378">Hydrolase</keyword>
<keyword evidence="13" id="KW-0804">Transcription</keyword>
<feature type="compositionally biased region" description="Acidic residues" evidence="22">
    <location>
        <begin position="177"/>
        <end position="186"/>
    </location>
</feature>
<dbReference type="EMBL" id="JAWZYT010001380">
    <property type="protein sequence ID" value="KAK4312748.1"/>
    <property type="molecule type" value="Genomic_DNA"/>
</dbReference>
<evidence type="ECO:0000313" key="24">
    <source>
        <dbReference type="EMBL" id="KAK4312748.1"/>
    </source>
</evidence>
<evidence type="ECO:0000256" key="13">
    <source>
        <dbReference type="ARBA" id="ARBA00023163"/>
    </source>
</evidence>
<dbReference type="AlphaFoldDB" id="A0AAE1PQT5"/>
<evidence type="ECO:0000256" key="6">
    <source>
        <dbReference type="ARBA" id="ARBA00022801"/>
    </source>
</evidence>
<feature type="compositionally biased region" description="Basic and acidic residues" evidence="22">
    <location>
        <begin position="676"/>
        <end position="685"/>
    </location>
</feature>
<evidence type="ECO:0000256" key="20">
    <source>
        <dbReference type="ARBA" id="ARBA00071248"/>
    </source>
</evidence>
<dbReference type="GO" id="GO:0006285">
    <property type="term" value="P:base-excision repair, AP site formation"/>
    <property type="evidence" value="ECO:0007669"/>
    <property type="project" value="InterPro"/>
</dbReference>
<protein>
    <recommendedName>
        <fullName evidence="20">G/T mismatch-specific thymine DNA glycosylase</fullName>
        <ecNumber evidence="19">3.2.2.29</ecNumber>
    </recommendedName>
    <alternativeName>
        <fullName evidence="21">Thymine-DNA glycosylase</fullName>
    </alternativeName>
</protein>
<keyword evidence="15" id="KW-0539">Nucleus</keyword>
<accession>A0AAE1PQT5</accession>
<keyword evidence="10" id="KW-0805">Transcription regulation</keyword>
<feature type="region of interest" description="Disordered" evidence="22">
    <location>
        <begin position="206"/>
        <end position="231"/>
    </location>
</feature>
<dbReference type="PANTHER" id="PTHR12159">
    <property type="entry name" value="G/T AND G/U MISMATCH-SPECIFIC DNA GLYCOSYLASE"/>
    <property type="match status" value="1"/>
</dbReference>
<keyword evidence="7" id="KW-0862">Zinc</keyword>
<dbReference type="PANTHER" id="PTHR12159:SF9">
    <property type="entry name" value="G_T MISMATCH-SPECIFIC THYMINE DNA GLYCOSYLASE"/>
    <property type="match status" value="1"/>
</dbReference>
<dbReference type="InterPro" id="IPR005122">
    <property type="entry name" value="Uracil-DNA_glycosylase-like"/>
</dbReference>
<evidence type="ECO:0000256" key="11">
    <source>
        <dbReference type="ARBA" id="ARBA00023125"/>
    </source>
</evidence>
<evidence type="ECO:0000256" key="17">
    <source>
        <dbReference type="ARBA" id="ARBA00061261"/>
    </source>
</evidence>
<evidence type="ECO:0000256" key="15">
    <source>
        <dbReference type="ARBA" id="ARBA00023242"/>
    </source>
</evidence>
<keyword evidence="2" id="KW-1017">Isopeptide bond</keyword>
<dbReference type="GO" id="GO:0004844">
    <property type="term" value="F:uracil DNA N-glycosylase activity"/>
    <property type="evidence" value="ECO:0007669"/>
    <property type="project" value="TreeGrafter"/>
</dbReference>
<dbReference type="CDD" id="cd10028">
    <property type="entry name" value="UDG-F2_TDG_MUG"/>
    <property type="match status" value="1"/>
</dbReference>
<sequence length="712" mass="79858">MVTAEANLRIPAVLMPSYLKLTSTEEGKASEKRVRVFCGICKETRYYSIHRGVTRMAGVVLACEACRHYYQKFKRQPCILRCKSDGSCYVLGDNSKSRCKACWIAHILRICPFPEDVYQHLLCHLPPKIKSGMGKSPPTVEEVSEDDRGALGLEIMQGDEWVDVTVLKPDTPPPEDPPQDDPDEDSSTTPQDPLVEAEGFLEHQEQTTSDTLDNYASDCPEARGTPLQSENELSCMEGVREIERETMRWWMEEDAGTRYTHAEANTTLPCNTTEDTGPSSTGLTPLTPLQPAAAGLTTLTPLQLPNHPTHQNGFHHNDNTVLNVKQEYDCWQDGESEEAQLFRKISVKREFYNFPQDQEGSNMDLHKSPYFTHLDLGNHLDIGLISQGLVTGPTTASILTPTSPPTDKSETPKPKRRRKPKPKIKVEETGSKPVKSPSEKQKRNAPETGEDGQSLPSPSKQRKKLDRFNGVPEEEVAKKKLPDHLGPNLDILIIGINPGLTAAHRGHHYAGPGNHFWRCMYLSGLIPEPFTADDDFRLLEYGIGFTNIVERTTRGSADLTRTEIKQGGKVLLDKLKKYNPLIAVFNGKGIYEIYSGKKEFYFGRQPEKIEGTNTNIWVMPSSSARCAQLPRALDKVPFYSALRKYRDFLKGYLHELDDAEVVFASVKLSNVRSIPKLEPKLEPKQEPINTTATQHNTSPSQRKGKKSPKKKR</sequence>
<feature type="region of interest" description="Disordered" evidence="22">
    <location>
        <begin position="165"/>
        <end position="192"/>
    </location>
</feature>
<keyword evidence="11" id="KW-0238">DNA-binding</keyword>
<comment type="catalytic activity">
    <reaction evidence="16">
        <text>Hydrolyzes mismatched double-stranded DNA and polynucleotides, releasing free thymine.</text>
        <dbReference type="EC" id="3.2.2.29"/>
    </reaction>
</comment>
<organism evidence="24 25">
    <name type="scientific">Petrolisthes manimaculis</name>
    <dbReference type="NCBI Taxonomy" id="1843537"/>
    <lineage>
        <taxon>Eukaryota</taxon>
        <taxon>Metazoa</taxon>
        <taxon>Ecdysozoa</taxon>
        <taxon>Arthropoda</taxon>
        <taxon>Crustacea</taxon>
        <taxon>Multicrustacea</taxon>
        <taxon>Malacostraca</taxon>
        <taxon>Eumalacostraca</taxon>
        <taxon>Eucarida</taxon>
        <taxon>Decapoda</taxon>
        <taxon>Pleocyemata</taxon>
        <taxon>Anomura</taxon>
        <taxon>Galatheoidea</taxon>
        <taxon>Porcellanidae</taxon>
        <taxon>Petrolisthes</taxon>
    </lineage>
</organism>
<dbReference type="SUPFAM" id="SSF52141">
    <property type="entry name" value="Uracil-DNA glycosylase-like"/>
    <property type="match status" value="1"/>
</dbReference>
<evidence type="ECO:0000256" key="14">
    <source>
        <dbReference type="ARBA" id="ARBA00023204"/>
    </source>
</evidence>
<evidence type="ECO:0000256" key="22">
    <source>
        <dbReference type="SAM" id="MobiDB-lite"/>
    </source>
</evidence>
<dbReference type="PROSITE" id="PS51030">
    <property type="entry name" value="NUCLEAR_REC_DBD_2"/>
    <property type="match status" value="1"/>
</dbReference>
<comment type="subcellular location">
    <subcellularLocation>
        <location evidence="1">Nucleus</location>
    </subcellularLocation>
</comment>
<dbReference type="InterPro" id="IPR036895">
    <property type="entry name" value="Uracil-DNA_glycosylase-like_sf"/>
</dbReference>
<dbReference type="GO" id="GO:0043565">
    <property type="term" value="F:sequence-specific DNA binding"/>
    <property type="evidence" value="ECO:0007669"/>
    <property type="project" value="InterPro"/>
</dbReference>
<evidence type="ECO:0000256" key="9">
    <source>
        <dbReference type="ARBA" id="ARBA00022853"/>
    </source>
</evidence>
<keyword evidence="3" id="KW-0479">Metal-binding</keyword>
<dbReference type="GO" id="GO:0032183">
    <property type="term" value="F:SUMO binding"/>
    <property type="evidence" value="ECO:0007669"/>
    <property type="project" value="UniProtKB-ARBA"/>
</dbReference>
<dbReference type="Pfam" id="PF03167">
    <property type="entry name" value="UDG"/>
    <property type="match status" value="1"/>
</dbReference>
<dbReference type="Proteomes" id="UP001292094">
    <property type="component" value="Unassembled WGS sequence"/>
</dbReference>
<evidence type="ECO:0000256" key="1">
    <source>
        <dbReference type="ARBA" id="ARBA00004123"/>
    </source>
</evidence>
<evidence type="ECO:0000256" key="16">
    <source>
        <dbReference type="ARBA" id="ARBA00052915"/>
    </source>
</evidence>
<evidence type="ECO:0000256" key="5">
    <source>
        <dbReference type="ARBA" id="ARBA00022771"/>
    </source>
</evidence>
<dbReference type="FunFam" id="3.40.470.10:FF:000002">
    <property type="entry name" value="G/T mismatch-specific thymine DNA glycosylase"/>
    <property type="match status" value="1"/>
</dbReference>
<proteinExistence type="inferred from homology"/>
<evidence type="ECO:0000256" key="7">
    <source>
        <dbReference type="ARBA" id="ARBA00022833"/>
    </source>
</evidence>
<keyword evidence="12" id="KW-0010">Activator</keyword>
<gene>
    <name evidence="24" type="ORF">Pmani_015866</name>
</gene>
<dbReference type="GO" id="GO:0005654">
    <property type="term" value="C:nucleoplasm"/>
    <property type="evidence" value="ECO:0007669"/>
    <property type="project" value="UniProtKB-ARBA"/>
</dbReference>
<dbReference type="Gene3D" id="3.40.470.10">
    <property type="entry name" value="Uracil-DNA glycosylase-like domain"/>
    <property type="match status" value="1"/>
</dbReference>
<evidence type="ECO:0000256" key="18">
    <source>
        <dbReference type="ARBA" id="ARBA00064519"/>
    </source>
</evidence>
<name>A0AAE1PQT5_9EUCA</name>
<comment type="caution">
    <text evidence="24">The sequence shown here is derived from an EMBL/GenBank/DDBJ whole genome shotgun (WGS) entry which is preliminary data.</text>
</comment>
<dbReference type="GO" id="GO:0003700">
    <property type="term" value="F:DNA-binding transcription factor activity"/>
    <property type="evidence" value="ECO:0007669"/>
    <property type="project" value="InterPro"/>
</dbReference>
<evidence type="ECO:0000256" key="21">
    <source>
        <dbReference type="ARBA" id="ARBA00083221"/>
    </source>
</evidence>
<comment type="subunit">
    <text evidence="18">Homodimer. Interacts with AICDA and GADD45A.</text>
</comment>
<evidence type="ECO:0000259" key="23">
    <source>
        <dbReference type="PROSITE" id="PS51030"/>
    </source>
</evidence>
<feature type="compositionally biased region" description="Basic residues" evidence="22">
    <location>
        <begin position="414"/>
        <end position="423"/>
    </location>
</feature>
<keyword evidence="9" id="KW-0156">Chromatin regulator</keyword>
<dbReference type="GO" id="GO:0141016">
    <property type="term" value="F:G/T mismatch-specific thymine-DNA glycosylase activity"/>
    <property type="evidence" value="ECO:0007669"/>
    <property type="project" value="UniProtKB-EC"/>
</dbReference>
<evidence type="ECO:0000256" key="10">
    <source>
        <dbReference type="ARBA" id="ARBA00023015"/>
    </source>
</evidence>
<feature type="region of interest" description="Disordered" evidence="22">
    <location>
        <begin position="676"/>
        <end position="712"/>
    </location>
</feature>
<evidence type="ECO:0000256" key="8">
    <source>
        <dbReference type="ARBA" id="ARBA00022843"/>
    </source>
</evidence>
<dbReference type="EC" id="3.2.2.29" evidence="19"/>